<protein>
    <recommendedName>
        <fullName evidence="3">Clr5 domain-containing protein</fullName>
    </recommendedName>
</protein>
<keyword evidence="2" id="KW-1185">Reference proteome</keyword>
<accession>A0ABQ1VMJ1</accession>
<dbReference type="EMBL" id="BMIV01000036">
    <property type="protein sequence ID" value="GGF81507.1"/>
    <property type="molecule type" value="Genomic_DNA"/>
</dbReference>
<organism evidence="1 2">
    <name type="scientific">Paracoccus acridae</name>
    <dbReference type="NCBI Taxonomy" id="1795310"/>
    <lineage>
        <taxon>Bacteria</taxon>
        <taxon>Pseudomonadati</taxon>
        <taxon>Pseudomonadota</taxon>
        <taxon>Alphaproteobacteria</taxon>
        <taxon>Rhodobacterales</taxon>
        <taxon>Paracoccaceae</taxon>
        <taxon>Paracoccus</taxon>
    </lineage>
</organism>
<evidence type="ECO:0000313" key="2">
    <source>
        <dbReference type="Proteomes" id="UP000640509"/>
    </source>
</evidence>
<proteinExistence type="predicted"/>
<comment type="caution">
    <text evidence="1">The sequence shown here is derived from an EMBL/GenBank/DDBJ whole genome shotgun (WGS) entry which is preliminary data.</text>
</comment>
<gene>
    <name evidence="1" type="ORF">GCM10011402_37650</name>
</gene>
<reference evidence="2" key="1">
    <citation type="journal article" date="2019" name="Int. J. Syst. Evol. Microbiol.">
        <title>The Global Catalogue of Microorganisms (GCM) 10K type strain sequencing project: providing services to taxonomists for standard genome sequencing and annotation.</title>
        <authorList>
            <consortium name="The Broad Institute Genomics Platform"/>
            <consortium name="The Broad Institute Genome Sequencing Center for Infectious Disease"/>
            <person name="Wu L."/>
            <person name="Ma J."/>
        </authorList>
    </citation>
    <scope>NUCLEOTIDE SEQUENCE [LARGE SCALE GENOMIC DNA]</scope>
    <source>
        <strain evidence="2">CGMCC 1.15419</strain>
    </source>
</reference>
<name>A0ABQ1VMJ1_9RHOB</name>
<dbReference type="Proteomes" id="UP000640509">
    <property type="component" value="Unassembled WGS sequence"/>
</dbReference>
<sequence length="77" mass="8988">MHSRQHQPSSPFYDPKRRLTAEEWALIMNALRAYQHNDAYRSLYEKLEAWSISPVTAEQRLSSSSRPRAVLPSCDRV</sequence>
<evidence type="ECO:0008006" key="3">
    <source>
        <dbReference type="Google" id="ProtNLM"/>
    </source>
</evidence>
<evidence type="ECO:0000313" key="1">
    <source>
        <dbReference type="EMBL" id="GGF81507.1"/>
    </source>
</evidence>